<keyword evidence="1" id="KW-0812">Transmembrane</keyword>
<reference evidence="2" key="2">
    <citation type="journal article" date="2022" name="Microbiol. Resour. Announc.">
        <title>Metagenome Sequencing to Explore Phylogenomics of Terrestrial Cyanobacteria.</title>
        <authorList>
            <person name="Ward R.D."/>
            <person name="Stajich J.E."/>
            <person name="Johansen J.R."/>
            <person name="Huntemann M."/>
            <person name="Clum A."/>
            <person name="Foster B."/>
            <person name="Foster B."/>
            <person name="Roux S."/>
            <person name="Palaniappan K."/>
            <person name="Varghese N."/>
            <person name="Mukherjee S."/>
            <person name="Reddy T.B.K."/>
            <person name="Daum C."/>
            <person name="Copeland A."/>
            <person name="Chen I.A."/>
            <person name="Ivanova N.N."/>
            <person name="Kyrpides N.C."/>
            <person name="Shapiro N."/>
            <person name="Eloe-Fadrosh E.A."/>
            <person name="Pietrasiak N."/>
        </authorList>
    </citation>
    <scope>NUCLEOTIDE SEQUENCE</scope>
    <source>
        <strain evidence="2">GSE-TBD4-15B</strain>
    </source>
</reference>
<keyword evidence="1" id="KW-1133">Transmembrane helix</keyword>
<evidence type="ECO:0000256" key="1">
    <source>
        <dbReference type="SAM" id="Phobius"/>
    </source>
</evidence>
<reference evidence="2" key="1">
    <citation type="submission" date="2021-05" db="EMBL/GenBank/DDBJ databases">
        <authorList>
            <person name="Pietrasiak N."/>
            <person name="Ward R."/>
            <person name="Stajich J.E."/>
            <person name="Kurbessoian T."/>
        </authorList>
    </citation>
    <scope>NUCLEOTIDE SEQUENCE</scope>
    <source>
        <strain evidence="2">GSE-TBD4-15B</strain>
    </source>
</reference>
<protein>
    <submittedName>
        <fullName evidence="2">Uncharacterized protein</fullName>
    </submittedName>
</protein>
<keyword evidence="1" id="KW-0472">Membrane</keyword>
<dbReference type="Proteomes" id="UP000707356">
    <property type="component" value="Unassembled WGS sequence"/>
</dbReference>
<proteinExistence type="predicted"/>
<feature type="transmembrane region" description="Helical" evidence="1">
    <location>
        <begin position="12"/>
        <end position="29"/>
    </location>
</feature>
<dbReference type="EMBL" id="JAHHHV010000079">
    <property type="protein sequence ID" value="MBW4467684.1"/>
    <property type="molecule type" value="Genomic_DNA"/>
</dbReference>
<evidence type="ECO:0000313" key="2">
    <source>
        <dbReference type="EMBL" id="MBW4467684.1"/>
    </source>
</evidence>
<gene>
    <name evidence="2" type="ORF">KME07_19835</name>
</gene>
<name>A0A951U692_9CYAN</name>
<comment type="caution">
    <text evidence="2">The sequence shown here is derived from an EMBL/GenBank/DDBJ whole genome shotgun (WGS) entry which is preliminary data.</text>
</comment>
<organism evidence="2 3">
    <name type="scientific">Pegethrix bostrychoides GSE-TBD4-15B</name>
    <dbReference type="NCBI Taxonomy" id="2839662"/>
    <lineage>
        <taxon>Bacteria</taxon>
        <taxon>Bacillati</taxon>
        <taxon>Cyanobacteriota</taxon>
        <taxon>Cyanophyceae</taxon>
        <taxon>Oculatellales</taxon>
        <taxon>Oculatellaceae</taxon>
        <taxon>Pegethrix</taxon>
    </lineage>
</organism>
<dbReference type="AlphaFoldDB" id="A0A951U692"/>
<evidence type="ECO:0000313" key="3">
    <source>
        <dbReference type="Proteomes" id="UP000707356"/>
    </source>
</evidence>
<feature type="transmembrane region" description="Helical" evidence="1">
    <location>
        <begin position="35"/>
        <end position="52"/>
    </location>
</feature>
<sequence>MYNKNTKKDWLAASVTAGMGAGIPAYFAVTQGQNPLIALGITGLAISLALVIDHFW</sequence>
<accession>A0A951U692</accession>